<feature type="domain" description="Cytochrome c" evidence="8">
    <location>
        <begin position="26"/>
        <end position="113"/>
    </location>
</feature>
<evidence type="ECO:0000259" key="8">
    <source>
        <dbReference type="PROSITE" id="PS51007"/>
    </source>
</evidence>
<evidence type="ECO:0000256" key="1">
    <source>
        <dbReference type="ARBA" id="ARBA00022448"/>
    </source>
</evidence>
<dbReference type="InterPro" id="IPR036909">
    <property type="entry name" value="Cyt_c-like_dom_sf"/>
</dbReference>
<keyword evidence="3 6" id="KW-0479">Metal-binding</keyword>
<gene>
    <name evidence="9" type="ORF">FOZ76_12920</name>
</gene>
<dbReference type="PROSITE" id="PS51007">
    <property type="entry name" value="CYTC"/>
    <property type="match status" value="1"/>
</dbReference>
<keyword evidence="5 6" id="KW-0408">Iron</keyword>
<sequence>MPNPKRRIAAISFALLLPCPFAAAHAETQDGLALARAKVCLSCHQVEARRVGPPFNAIAERYAQGDAQATEAYLAQGIREGSRGKWGALTMPAQAHVSEADARALARWILSLDKAQR</sequence>
<dbReference type="InterPro" id="IPR002324">
    <property type="entry name" value="Cyt_c_ID"/>
</dbReference>
<keyword evidence="7" id="KW-0732">Signal</keyword>
<name>A0A556AMU0_9BURK</name>
<evidence type="ECO:0000256" key="2">
    <source>
        <dbReference type="ARBA" id="ARBA00022617"/>
    </source>
</evidence>
<dbReference type="Proteomes" id="UP000318405">
    <property type="component" value="Unassembled WGS sequence"/>
</dbReference>
<evidence type="ECO:0000256" key="6">
    <source>
        <dbReference type="PIRSR" id="PIRSR602324-1"/>
    </source>
</evidence>
<proteinExistence type="predicted"/>
<reference evidence="9 10" key="1">
    <citation type="submission" date="2019-07" db="EMBL/GenBank/DDBJ databases">
        <title>Qingshengfaniella alkalisoli gen. nov., sp. nov., isolated from saline soil.</title>
        <authorList>
            <person name="Xu L."/>
            <person name="Huang X.-X."/>
            <person name="Sun J.-Q."/>
        </authorList>
    </citation>
    <scope>NUCLEOTIDE SEQUENCE [LARGE SCALE GENOMIC DNA]</scope>
    <source>
        <strain evidence="9 10">DSM 27279</strain>
    </source>
</reference>
<feature type="binding site" description="covalent" evidence="6">
    <location>
        <position position="91"/>
    </location>
    <ligand>
        <name>heme c</name>
        <dbReference type="ChEBI" id="CHEBI:61717"/>
    </ligand>
</feature>
<evidence type="ECO:0000256" key="4">
    <source>
        <dbReference type="ARBA" id="ARBA00022982"/>
    </source>
</evidence>
<dbReference type="InterPro" id="IPR009056">
    <property type="entry name" value="Cyt_c-like_dom"/>
</dbReference>
<evidence type="ECO:0000313" key="10">
    <source>
        <dbReference type="Proteomes" id="UP000318405"/>
    </source>
</evidence>
<keyword evidence="4" id="KW-0249">Electron transport</keyword>
<dbReference type="GO" id="GO:0020037">
    <property type="term" value="F:heme binding"/>
    <property type="evidence" value="ECO:0007669"/>
    <property type="project" value="InterPro"/>
</dbReference>
<evidence type="ECO:0000256" key="5">
    <source>
        <dbReference type="ARBA" id="ARBA00023004"/>
    </source>
</evidence>
<keyword evidence="10" id="KW-1185">Reference proteome</keyword>
<comment type="PTM">
    <text evidence="6">Binds 1 heme c group covalently per subunit.</text>
</comment>
<dbReference type="Gene3D" id="1.10.760.10">
    <property type="entry name" value="Cytochrome c-like domain"/>
    <property type="match status" value="1"/>
</dbReference>
<dbReference type="RefSeq" id="WP_143948680.1">
    <property type="nucleotide sequence ID" value="NZ_BAABMB010000006.1"/>
</dbReference>
<evidence type="ECO:0000313" key="9">
    <source>
        <dbReference type="EMBL" id="TSH94206.1"/>
    </source>
</evidence>
<dbReference type="GO" id="GO:0005506">
    <property type="term" value="F:iron ion binding"/>
    <property type="evidence" value="ECO:0007669"/>
    <property type="project" value="InterPro"/>
</dbReference>
<dbReference type="SUPFAM" id="SSF46626">
    <property type="entry name" value="Cytochrome c"/>
    <property type="match status" value="1"/>
</dbReference>
<accession>A0A556AMU0</accession>
<keyword evidence="1" id="KW-0813">Transport</keyword>
<evidence type="ECO:0000256" key="7">
    <source>
        <dbReference type="SAM" id="SignalP"/>
    </source>
</evidence>
<comment type="caution">
    <text evidence="9">The sequence shown here is derived from an EMBL/GenBank/DDBJ whole genome shotgun (WGS) entry which is preliminary data.</text>
</comment>
<keyword evidence="2 6" id="KW-0349">Heme</keyword>
<dbReference type="OrthoDB" id="9814063at2"/>
<dbReference type="AlphaFoldDB" id="A0A556AMU0"/>
<dbReference type="Pfam" id="PF00034">
    <property type="entry name" value="Cytochrom_C"/>
    <property type="match status" value="1"/>
</dbReference>
<evidence type="ECO:0000256" key="3">
    <source>
        <dbReference type="ARBA" id="ARBA00022723"/>
    </source>
</evidence>
<organism evidence="9 10">
    <name type="scientific">Verticiella sediminum</name>
    <dbReference type="NCBI Taxonomy" id="1247510"/>
    <lineage>
        <taxon>Bacteria</taxon>
        <taxon>Pseudomonadati</taxon>
        <taxon>Pseudomonadota</taxon>
        <taxon>Betaproteobacteria</taxon>
        <taxon>Burkholderiales</taxon>
        <taxon>Alcaligenaceae</taxon>
        <taxon>Verticiella</taxon>
    </lineage>
</organism>
<dbReference type="GO" id="GO:0009055">
    <property type="term" value="F:electron transfer activity"/>
    <property type="evidence" value="ECO:0007669"/>
    <property type="project" value="InterPro"/>
</dbReference>
<feature type="chain" id="PRO_5022174051" evidence="7">
    <location>
        <begin position="25"/>
        <end position="117"/>
    </location>
</feature>
<feature type="signal peptide" evidence="7">
    <location>
        <begin position="1"/>
        <end position="24"/>
    </location>
</feature>
<feature type="binding site" description="covalent" evidence="6">
    <location>
        <position position="44"/>
    </location>
    <ligand>
        <name>heme c</name>
        <dbReference type="ChEBI" id="CHEBI:61717"/>
    </ligand>
</feature>
<dbReference type="EMBL" id="VLTJ01000025">
    <property type="protein sequence ID" value="TSH94206.1"/>
    <property type="molecule type" value="Genomic_DNA"/>
</dbReference>
<protein>
    <submittedName>
        <fullName evidence="9">C-type cytochrome</fullName>
    </submittedName>
</protein>
<feature type="binding site" description="covalent" evidence="6">
    <location>
        <position position="40"/>
    </location>
    <ligand>
        <name>heme c</name>
        <dbReference type="ChEBI" id="CHEBI:61717"/>
    </ligand>
</feature>
<dbReference type="PRINTS" id="PR00606">
    <property type="entry name" value="CYTCHROMECID"/>
</dbReference>